<name>A0A6G5ABT2_RHIMP</name>
<dbReference type="PROSITE" id="PS50878">
    <property type="entry name" value="RT_POL"/>
    <property type="match status" value="1"/>
</dbReference>
<dbReference type="VEuPathDB" id="VectorBase:LOC119160779"/>
<proteinExistence type="predicted"/>
<sequence>MSILGSLDNKSAAGEDGIKASPVKAVAHDIAKPLTHIFNEMISSGIYPDRLKIARVTLLHKGGKCNELGNYRPISVLSIFAKVAEKVLCTRFNKFLSAKNVIVEQQFGFQKGKSTEKALVRIKDKIIQNIENRLFTVAIYLDFQKAFDSIKHEILFRKLEAYGFRGKAQNLIRSYLHNRLQYICLQDAQSEETVIKYGVPQGSGTGPLYYL</sequence>
<protein>
    <submittedName>
        <fullName evidence="2">Putative tick transposon</fullName>
    </submittedName>
</protein>
<dbReference type="CDD" id="cd01650">
    <property type="entry name" value="RT_nLTR_like"/>
    <property type="match status" value="1"/>
</dbReference>
<dbReference type="InterPro" id="IPR043502">
    <property type="entry name" value="DNA/RNA_pol_sf"/>
</dbReference>
<organism evidence="2">
    <name type="scientific">Rhipicephalus microplus</name>
    <name type="common">Cattle tick</name>
    <name type="synonym">Boophilus microplus</name>
    <dbReference type="NCBI Taxonomy" id="6941"/>
    <lineage>
        <taxon>Eukaryota</taxon>
        <taxon>Metazoa</taxon>
        <taxon>Ecdysozoa</taxon>
        <taxon>Arthropoda</taxon>
        <taxon>Chelicerata</taxon>
        <taxon>Arachnida</taxon>
        <taxon>Acari</taxon>
        <taxon>Parasitiformes</taxon>
        <taxon>Ixodida</taxon>
        <taxon>Ixodoidea</taxon>
        <taxon>Ixodidae</taxon>
        <taxon>Rhipicephalinae</taxon>
        <taxon>Rhipicephalus</taxon>
        <taxon>Boophilus</taxon>
    </lineage>
</organism>
<evidence type="ECO:0000259" key="1">
    <source>
        <dbReference type="PROSITE" id="PS50878"/>
    </source>
</evidence>
<reference evidence="2" key="1">
    <citation type="submission" date="2020-03" db="EMBL/GenBank/DDBJ databases">
        <title>A transcriptome and proteome of the tick Rhipicephalus microplus shaped by the genetic composition of its hosts and developmental stage.</title>
        <authorList>
            <person name="Garcia G.R."/>
            <person name="Ribeiro J.M.C."/>
            <person name="Maruyama S.R."/>
            <person name="Gardinasse L.G."/>
            <person name="Nelson K."/>
            <person name="Ferreira B.R."/>
            <person name="Andrade T.G."/>
            <person name="Santos I.K.F.M."/>
        </authorList>
    </citation>
    <scope>NUCLEOTIDE SEQUENCE</scope>
    <source>
        <strain evidence="2">NSGR</strain>
        <tissue evidence="2">Salivary glands</tissue>
    </source>
</reference>
<dbReference type="OrthoDB" id="6515679at2759"/>
<dbReference type="InterPro" id="IPR000477">
    <property type="entry name" value="RT_dom"/>
</dbReference>
<dbReference type="GO" id="GO:0071897">
    <property type="term" value="P:DNA biosynthetic process"/>
    <property type="evidence" value="ECO:0007669"/>
    <property type="project" value="UniProtKB-ARBA"/>
</dbReference>
<evidence type="ECO:0000313" key="2">
    <source>
        <dbReference type="EMBL" id="NIE47703.1"/>
    </source>
</evidence>
<feature type="domain" description="Reverse transcriptase" evidence="1">
    <location>
        <begin position="40"/>
        <end position="211"/>
    </location>
</feature>
<dbReference type="SUPFAM" id="SSF56672">
    <property type="entry name" value="DNA/RNA polymerases"/>
    <property type="match status" value="1"/>
</dbReference>
<dbReference type="EMBL" id="GIKN01005430">
    <property type="protein sequence ID" value="NIE47703.1"/>
    <property type="molecule type" value="Transcribed_RNA"/>
</dbReference>
<dbReference type="PANTHER" id="PTHR19446">
    <property type="entry name" value="REVERSE TRANSCRIPTASES"/>
    <property type="match status" value="1"/>
</dbReference>
<accession>A0A6G5ABT2</accession>
<dbReference type="AlphaFoldDB" id="A0A6G5ABT2"/>
<dbReference type="Pfam" id="PF00078">
    <property type="entry name" value="RVT_1"/>
    <property type="match status" value="1"/>
</dbReference>